<dbReference type="InterPro" id="IPR050482">
    <property type="entry name" value="Sensor_HK_TwoCompSys"/>
</dbReference>
<dbReference type="Gene3D" id="1.20.5.1930">
    <property type="match status" value="1"/>
</dbReference>
<evidence type="ECO:0000256" key="8">
    <source>
        <dbReference type="ARBA" id="ARBA00023012"/>
    </source>
</evidence>
<feature type="domain" description="Histidine kinase" evidence="9">
    <location>
        <begin position="65"/>
        <end position="261"/>
    </location>
</feature>
<keyword evidence="4" id="KW-0808">Transferase</keyword>
<evidence type="ECO:0000256" key="7">
    <source>
        <dbReference type="ARBA" id="ARBA00022840"/>
    </source>
</evidence>
<dbReference type="PANTHER" id="PTHR24421">
    <property type="entry name" value="NITRATE/NITRITE SENSOR PROTEIN NARX-RELATED"/>
    <property type="match status" value="1"/>
</dbReference>
<evidence type="ECO:0000256" key="3">
    <source>
        <dbReference type="ARBA" id="ARBA00022553"/>
    </source>
</evidence>
<dbReference type="InterPro" id="IPR036890">
    <property type="entry name" value="HATPase_C_sf"/>
</dbReference>
<dbReference type="PROSITE" id="PS50109">
    <property type="entry name" value="HIS_KIN"/>
    <property type="match status" value="1"/>
</dbReference>
<organism evidence="10 11">
    <name type="scientific">Hymenobacter aranciens</name>
    <dbReference type="NCBI Taxonomy" id="3063996"/>
    <lineage>
        <taxon>Bacteria</taxon>
        <taxon>Pseudomonadati</taxon>
        <taxon>Bacteroidota</taxon>
        <taxon>Cytophagia</taxon>
        <taxon>Cytophagales</taxon>
        <taxon>Hymenobacteraceae</taxon>
        <taxon>Hymenobacter</taxon>
    </lineage>
</organism>
<dbReference type="InterPro" id="IPR003594">
    <property type="entry name" value="HATPase_dom"/>
</dbReference>
<dbReference type="Pfam" id="PF02518">
    <property type="entry name" value="HATPase_c"/>
    <property type="match status" value="1"/>
</dbReference>
<evidence type="ECO:0000256" key="5">
    <source>
        <dbReference type="ARBA" id="ARBA00022741"/>
    </source>
</evidence>
<dbReference type="InterPro" id="IPR011712">
    <property type="entry name" value="Sig_transdc_His_kin_sub3_dim/P"/>
</dbReference>
<dbReference type="EC" id="2.7.13.3" evidence="2"/>
<dbReference type="Gene3D" id="3.30.565.10">
    <property type="entry name" value="Histidine kinase-like ATPase, C-terminal domain"/>
    <property type="match status" value="1"/>
</dbReference>
<comment type="caution">
    <text evidence="10">The sequence shown here is derived from an EMBL/GenBank/DDBJ whole genome shotgun (WGS) entry which is preliminary data.</text>
</comment>
<evidence type="ECO:0000256" key="6">
    <source>
        <dbReference type="ARBA" id="ARBA00022777"/>
    </source>
</evidence>
<reference evidence="10" key="1">
    <citation type="submission" date="2023-07" db="EMBL/GenBank/DDBJ databases">
        <authorList>
            <person name="Kim M.K."/>
        </authorList>
    </citation>
    <scope>NUCLEOTIDE SEQUENCE</scope>
    <source>
        <strain evidence="10">ASUV-10-1</strain>
    </source>
</reference>
<dbReference type="EMBL" id="JAUQSY010000003">
    <property type="protein sequence ID" value="MDO7874282.1"/>
    <property type="molecule type" value="Genomic_DNA"/>
</dbReference>
<evidence type="ECO:0000259" key="9">
    <source>
        <dbReference type="PROSITE" id="PS50109"/>
    </source>
</evidence>
<keyword evidence="7" id="KW-0067">ATP-binding</keyword>
<comment type="catalytic activity">
    <reaction evidence="1">
        <text>ATP + protein L-histidine = ADP + protein N-phospho-L-histidine.</text>
        <dbReference type="EC" id="2.7.13.3"/>
    </reaction>
</comment>
<dbReference type="PANTHER" id="PTHR24421:SF10">
    <property type="entry name" value="NITRATE_NITRITE SENSOR PROTEIN NARQ"/>
    <property type="match status" value="1"/>
</dbReference>
<evidence type="ECO:0000256" key="4">
    <source>
        <dbReference type="ARBA" id="ARBA00022679"/>
    </source>
</evidence>
<keyword evidence="11" id="KW-1185">Reference proteome</keyword>
<dbReference type="Pfam" id="PF07730">
    <property type="entry name" value="HisKA_3"/>
    <property type="match status" value="1"/>
</dbReference>
<protein>
    <recommendedName>
        <fullName evidence="2">histidine kinase</fullName>
        <ecNumber evidence="2">2.7.13.3</ecNumber>
    </recommendedName>
</protein>
<dbReference type="GO" id="GO:0016301">
    <property type="term" value="F:kinase activity"/>
    <property type="evidence" value="ECO:0007669"/>
    <property type="project" value="UniProtKB-KW"/>
</dbReference>
<keyword evidence="8" id="KW-0902">Two-component regulatory system</keyword>
<keyword evidence="6 10" id="KW-0418">Kinase</keyword>
<sequence length="275" mass="29889">MDSMLLPVLLATPTLLLLVLALVGFLMRYQTSRLRQQRELAQVLETAQQQALTAALVAQEDERQRIAGELHDGVGTILALAKLHLYAPGTVPAPEASHLIDQAVAEVRRISRNLQPATLQQLGLTQALRALVQAIPTDQGLDVRLEHDQPPLERYIPAHELMVYRIAQELLANGLRHAQARHICLRLKAEPRLLTLIYTDDGQGFNLAILEELPAPAPLGPPVGMGLINLRSRVAVLGGQLRYHSTPGGGTQVEAILPVTRLAPAPVSPSYPLAS</sequence>
<evidence type="ECO:0000313" key="11">
    <source>
        <dbReference type="Proteomes" id="UP001176429"/>
    </source>
</evidence>
<dbReference type="CDD" id="cd16917">
    <property type="entry name" value="HATPase_UhpB-NarQ-NarX-like"/>
    <property type="match status" value="1"/>
</dbReference>
<dbReference type="Proteomes" id="UP001176429">
    <property type="component" value="Unassembled WGS sequence"/>
</dbReference>
<dbReference type="SUPFAM" id="SSF55874">
    <property type="entry name" value="ATPase domain of HSP90 chaperone/DNA topoisomerase II/histidine kinase"/>
    <property type="match status" value="1"/>
</dbReference>
<keyword evidence="3" id="KW-0597">Phosphoprotein</keyword>
<dbReference type="InterPro" id="IPR005467">
    <property type="entry name" value="His_kinase_dom"/>
</dbReference>
<name>A0ABT9B7M7_9BACT</name>
<gene>
    <name evidence="10" type="ORF">Q5H93_06020</name>
</gene>
<evidence type="ECO:0000256" key="2">
    <source>
        <dbReference type="ARBA" id="ARBA00012438"/>
    </source>
</evidence>
<accession>A0ABT9B7M7</accession>
<dbReference type="SMART" id="SM00387">
    <property type="entry name" value="HATPase_c"/>
    <property type="match status" value="1"/>
</dbReference>
<evidence type="ECO:0000313" key="10">
    <source>
        <dbReference type="EMBL" id="MDO7874282.1"/>
    </source>
</evidence>
<proteinExistence type="predicted"/>
<dbReference type="RefSeq" id="WP_305005595.1">
    <property type="nucleotide sequence ID" value="NZ_JAUQSY010000003.1"/>
</dbReference>
<keyword evidence="5" id="KW-0547">Nucleotide-binding</keyword>
<evidence type="ECO:0000256" key="1">
    <source>
        <dbReference type="ARBA" id="ARBA00000085"/>
    </source>
</evidence>